<dbReference type="Proteomes" id="UP000094802">
    <property type="component" value="Unassembled WGS sequence"/>
</dbReference>
<dbReference type="EMBL" id="AJZD02000343">
    <property type="protein sequence ID" value="OEF85408.1"/>
    <property type="molecule type" value="Genomic_DNA"/>
</dbReference>
<reference evidence="1 2" key="1">
    <citation type="journal article" date="2012" name="Science">
        <title>Ecological populations of bacteria act as socially cohesive units of antibiotic production and resistance.</title>
        <authorList>
            <person name="Cordero O.X."/>
            <person name="Wildschutte H."/>
            <person name="Kirkup B."/>
            <person name="Proehl S."/>
            <person name="Ngo L."/>
            <person name="Hussain F."/>
            <person name="Le Roux F."/>
            <person name="Mincer T."/>
            <person name="Polz M.F."/>
        </authorList>
    </citation>
    <scope>NUCLEOTIDE SEQUENCE [LARGE SCALE GENOMIC DNA]</scope>
    <source>
        <strain evidence="1 2">12E03</strain>
    </source>
</reference>
<evidence type="ECO:0000313" key="2">
    <source>
        <dbReference type="Proteomes" id="UP000094802"/>
    </source>
</evidence>
<gene>
    <name evidence="1" type="ORF">A142_12035</name>
</gene>
<name>A0A1E5FBE6_VIBSP</name>
<accession>A0A1E5FBE6</accession>
<comment type="caution">
    <text evidence="1">The sequence shown here is derived from an EMBL/GenBank/DDBJ whole genome shotgun (WGS) entry which is preliminary data.</text>
</comment>
<sequence>MLKFHLSLALFGDAYPAGGNILDKIDPTASMVIQNCMGTFQGTLNSLSVVKNMKQQHPAKAGREITE</sequence>
<proteinExistence type="predicted"/>
<protein>
    <submittedName>
        <fullName evidence="1">Uncharacterized protein</fullName>
    </submittedName>
</protein>
<organism evidence="1 2">
    <name type="scientific">Vibrio splendidus 12E03</name>
    <dbReference type="NCBI Taxonomy" id="1191305"/>
    <lineage>
        <taxon>Bacteria</taxon>
        <taxon>Pseudomonadati</taxon>
        <taxon>Pseudomonadota</taxon>
        <taxon>Gammaproteobacteria</taxon>
        <taxon>Vibrionales</taxon>
        <taxon>Vibrionaceae</taxon>
        <taxon>Vibrio</taxon>
    </lineage>
</organism>
<evidence type="ECO:0000313" key="1">
    <source>
        <dbReference type="EMBL" id="OEF85408.1"/>
    </source>
</evidence>
<dbReference type="AlphaFoldDB" id="A0A1E5FBE6"/>